<dbReference type="Pfam" id="PF20059">
    <property type="entry name" value="DUF6458"/>
    <property type="match status" value="1"/>
</dbReference>
<dbReference type="RefSeq" id="WP_202880717.1">
    <property type="nucleotide sequence ID" value="NZ_VIVK01000001.1"/>
</dbReference>
<evidence type="ECO:0000313" key="4">
    <source>
        <dbReference type="EMBL" id="TWD83476.1"/>
    </source>
</evidence>
<sequence length="171" mass="18554">MSIGVGIFLIAAGAILAFGIRDTSSTVNLTVVGVVIMLAGAAGIWLSYHLTNAKRRVRNSAIDPAVEEEYRIVEDDLATETRPVEPKQTPVTERPVTDKPAVEQPATEQRAAEQRVAEQPVAEETAVERTVVEGGPSEEYSEEVSADARTIDLDPTASGLPEHPVRRRVRR</sequence>
<organism evidence="4 5">
    <name type="scientific">Kribbella amoyensis</name>
    <dbReference type="NCBI Taxonomy" id="996641"/>
    <lineage>
        <taxon>Bacteria</taxon>
        <taxon>Bacillati</taxon>
        <taxon>Actinomycetota</taxon>
        <taxon>Actinomycetes</taxon>
        <taxon>Propionibacteriales</taxon>
        <taxon>Kribbellaceae</taxon>
        <taxon>Kribbella</taxon>
    </lineage>
</organism>
<dbReference type="InterPro" id="IPR045597">
    <property type="entry name" value="DUF6458"/>
</dbReference>
<keyword evidence="2" id="KW-0472">Membrane</keyword>
<keyword evidence="2" id="KW-0812">Transmembrane</keyword>
<gene>
    <name evidence="4" type="ORF">FB561_4639</name>
</gene>
<feature type="transmembrane region" description="Helical" evidence="2">
    <location>
        <begin position="29"/>
        <end position="48"/>
    </location>
</feature>
<evidence type="ECO:0000256" key="2">
    <source>
        <dbReference type="SAM" id="Phobius"/>
    </source>
</evidence>
<dbReference type="Proteomes" id="UP000318380">
    <property type="component" value="Unassembled WGS sequence"/>
</dbReference>
<dbReference type="AlphaFoldDB" id="A0A561BX52"/>
<name>A0A561BX52_9ACTN</name>
<feature type="region of interest" description="Disordered" evidence="1">
    <location>
        <begin position="74"/>
        <end position="171"/>
    </location>
</feature>
<protein>
    <recommendedName>
        <fullName evidence="3">DUF6458 domain-containing protein</fullName>
    </recommendedName>
</protein>
<dbReference type="EMBL" id="VIVK01000001">
    <property type="protein sequence ID" value="TWD83476.1"/>
    <property type="molecule type" value="Genomic_DNA"/>
</dbReference>
<evidence type="ECO:0000259" key="3">
    <source>
        <dbReference type="Pfam" id="PF20059"/>
    </source>
</evidence>
<evidence type="ECO:0000313" key="5">
    <source>
        <dbReference type="Proteomes" id="UP000318380"/>
    </source>
</evidence>
<proteinExistence type="predicted"/>
<evidence type="ECO:0000256" key="1">
    <source>
        <dbReference type="SAM" id="MobiDB-lite"/>
    </source>
</evidence>
<feature type="domain" description="DUF6458" evidence="3">
    <location>
        <begin position="1"/>
        <end position="61"/>
    </location>
</feature>
<keyword evidence="2" id="KW-1133">Transmembrane helix</keyword>
<accession>A0A561BX52</accession>
<keyword evidence="5" id="KW-1185">Reference proteome</keyword>
<reference evidence="4 5" key="1">
    <citation type="submission" date="2019-06" db="EMBL/GenBank/DDBJ databases">
        <title>Sequencing the genomes of 1000 actinobacteria strains.</title>
        <authorList>
            <person name="Klenk H.-P."/>
        </authorList>
    </citation>
    <scope>NUCLEOTIDE SEQUENCE [LARGE SCALE GENOMIC DNA]</scope>
    <source>
        <strain evidence="4 5">DSM 24683</strain>
    </source>
</reference>
<comment type="caution">
    <text evidence="4">The sequence shown here is derived from an EMBL/GenBank/DDBJ whole genome shotgun (WGS) entry which is preliminary data.</text>
</comment>